<dbReference type="SUPFAM" id="SSF53597">
    <property type="entry name" value="Dihydrofolate reductase-like"/>
    <property type="match status" value="1"/>
</dbReference>
<dbReference type="OrthoDB" id="9804315at2"/>
<dbReference type="AlphaFoldDB" id="I8T603"/>
<dbReference type="RefSeq" id="WP_007185903.1">
    <property type="nucleotide sequence ID" value="NZ_AKGD01000002.1"/>
</dbReference>
<dbReference type="PROSITE" id="PS51330">
    <property type="entry name" value="DHFR_2"/>
    <property type="match status" value="1"/>
</dbReference>
<dbReference type="GO" id="GO:0005829">
    <property type="term" value="C:cytosol"/>
    <property type="evidence" value="ECO:0007669"/>
    <property type="project" value="TreeGrafter"/>
</dbReference>
<keyword evidence="6 8" id="KW-0560">Oxidoreductase</keyword>
<evidence type="ECO:0000256" key="8">
    <source>
        <dbReference type="PIRNR" id="PIRNR000194"/>
    </source>
</evidence>
<dbReference type="EC" id="1.5.1.3" evidence="3 8"/>
<keyword evidence="4 8" id="KW-0554">One-carbon metabolism</keyword>
<evidence type="ECO:0000256" key="9">
    <source>
        <dbReference type="RuleBase" id="RU004474"/>
    </source>
</evidence>
<dbReference type="PIRSF" id="PIRSF000194">
    <property type="entry name" value="DHFR"/>
    <property type="match status" value="1"/>
</dbReference>
<keyword evidence="12" id="KW-1185">Reference proteome</keyword>
<dbReference type="PATRIC" id="fig|1172194.4.peg.2869"/>
<reference evidence="11 12" key="1">
    <citation type="journal article" date="2012" name="J. Bacteriol.">
        <title>Genome Sequence of n-Alkane-Degrading Hydrocarboniphaga effusa Strain AP103T (ATCC BAA-332T).</title>
        <authorList>
            <person name="Chang H.K."/>
            <person name="Zylstra G.J."/>
            <person name="Chae J.C."/>
        </authorList>
    </citation>
    <scope>NUCLEOTIDE SEQUENCE [LARGE SCALE GENOMIC DNA]</scope>
    <source>
        <strain evidence="11 12">AP103</strain>
    </source>
</reference>
<keyword evidence="5 8" id="KW-0521">NADP</keyword>
<dbReference type="EMBL" id="AKGD01000002">
    <property type="protein sequence ID" value="EIT69380.1"/>
    <property type="molecule type" value="Genomic_DNA"/>
</dbReference>
<dbReference type="GO" id="GO:0046452">
    <property type="term" value="P:dihydrofolate metabolic process"/>
    <property type="evidence" value="ECO:0007669"/>
    <property type="project" value="TreeGrafter"/>
</dbReference>
<proteinExistence type="inferred from homology"/>
<evidence type="ECO:0000259" key="10">
    <source>
        <dbReference type="PROSITE" id="PS51330"/>
    </source>
</evidence>
<comment type="function">
    <text evidence="7 8">Key enzyme in folate metabolism. Catalyzes an essential reaction for de novo glycine and purine synthesis, and for DNA precursor synthesis.</text>
</comment>
<dbReference type="GO" id="GO:0070401">
    <property type="term" value="F:NADP+ binding"/>
    <property type="evidence" value="ECO:0007669"/>
    <property type="project" value="UniProtKB-ARBA"/>
</dbReference>
<comment type="catalytic activity">
    <reaction evidence="8">
        <text>(6S)-5,6,7,8-tetrahydrofolate + NADP(+) = 7,8-dihydrofolate + NADPH + H(+)</text>
        <dbReference type="Rhea" id="RHEA:15009"/>
        <dbReference type="ChEBI" id="CHEBI:15378"/>
        <dbReference type="ChEBI" id="CHEBI:57451"/>
        <dbReference type="ChEBI" id="CHEBI:57453"/>
        <dbReference type="ChEBI" id="CHEBI:57783"/>
        <dbReference type="ChEBI" id="CHEBI:58349"/>
        <dbReference type="EC" id="1.5.1.3"/>
    </reaction>
</comment>
<comment type="pathway">
    <text evidence="1 8">Cofactor biosynthesis; tetrahydrofolate biosynthesis; 5,6,7,8-tetrahydrofolate from 7,8-dihydrofolate: step 1/1.</text>
</comment>
<dbReference type="GO" id="GO:0004146">
    <property type="term" value="F:dihydrofolate reductase activity"/>
    <property type="evidence" value="ECO:0007669"/>
    <property type="project" value="UniProtKB-EC"/>
</dbReference>
<comment type="similarity">
    <text evidence="2 8 9">Belongs to the dihydrofolate reductase family.</text>
</comment>
<dbReference type="FunFam" id="3.40.430.10:FF:000001">
    <property type="entry name" value="Dihydrofolate reductase"/>
    <property type="match status" value="1"/>
</dbReference>
<name>I8T603_9GAMM</name>
<sequence>MPKLELIAALDENNLIGKNGDLPWRLPADLQHFKRLTLGKIVLMGRKTWQSLGRPLPQRENWVITRDAGFEAPGATVFSSLDAALAAGDGLDTIMVIGGAELYRQTLDRADVLHLTRVHAHVEGGDTWFPPIPPGFVETTREPHAADERHAHAYSFITLERRG</sequence>
<evidence type="ECO:0000256" key="2">
    <source>
        <dbReference type="ARBA" id="ARBA00009539"/>
    </source>
</evidence>
<evidence type="ECO:0000256" key="4">
    <source>
        <dbReference type="ARBA" id="ARBA00022563"/>
    </source>
</evidence>
<dbReference type="Proteomes" id="UP000003704">
    <property type="component" value="Unassembled WGS sequence"/>
</dbReference>
<protein>
    <recommendedName>
        <fullName evidence="3 8">Dihydrofolate reductase</fullName>
        <ecNumber evidence="3 8">1.5.1.3</ecNumber>
    </recommendedName>
</protein>
<evidence type="ECO:0000256" key="6">
    <source>
        <dbReference type="ARBA" id="ARBA00023002"/>
    </source>
</evidence>
<comment type="caution">
    <text evidence="11">The sequence shown here is derived from an EMBL/GenBank/DDBJ whole genome shotgun (WGS) entry which is preliminary data.</text>
</comment>
<dbReference type="PANTHER" id="PTHR48069">
    <property type="entry name" value="DIHYDROFOLATE REDUCTASE"/>
    <property type="match status" value="1"/>
</dbReference>
<dbReference type="InterPro" id="IPR012259">
    <property type="entry name" value="DHFR"/>
</dbReference>
<dbReference type="STRING" id="1172194.WQQ_29620"/>
<gene>
    <name evidence="11" type="ORF">WQQ_29620</name>
</gene>
<evidence type="ECO:0000313" key="11">
    <source>
        <dbReference type="EMBL" id="EIT69380.1"/>
    </source>
</evidence>
<dbReference type="UniPathway" id="UPA00077">
    <property type="reaction ID" value="UER00158"/>
</dbReference>
<dbReference type="PROSITE" id="PS00075">
    <property type="entry name" value="DHFR_1"/>
    <property type="match status" value="1"/>
</dbReference>
<evidence type="ECO:0000256" key="3">
    <source>
        <dbReference type="ARBA" id="ARBA00012856"/>
    </source>
</evidence>
<evidence type="ECO:0000256" key="1">
    <source>
        <dbReference type="ARBA" id="ARBA00004903"/>
    </source>
</evidence>
<dbReference type="PANTHER" id="PTHR48069:SF3">
    <property type="entry name" value="DIHYDROFOLATE REDUCTASE"/>
    <property type="match status" value="1"/>
</dbReference>
<accession>I8T603</accession>
<dbReference type="GO" id="GO:0006730">
    <property type="term" value="P:one-carbon metabolic process"/>
    <property type="evidence" value="ECO:0007669"/>
    <property type="project" value="UniProtKB-KW"/>
</dbReference>
<dbReference type="GO" id="GO:0046654">
    <property type="term" value="P:tetrahydrofolate biosynthetic process"/>
    <property type="evidence" value="ECO:0007669"/>
    <property type="project" value="UniProtKB-UniPathway"/>
</dbReference>
<dbReference type="InterPro" id="IPR024072">
    <property type="entry name" value="DHFR-like_dom_sf"/>
</dbReference>
<evidence type="ECO:0000313" key="12">
    <source>
        <dbReference type="Proteomes" id="UP000003704"/>
    </source>
</evidence>
<dbReference type="InterPro" id="IPR017925">
    <property type="entry name" value="DHFR_CS"/>
</dbReference>
<dbReference type="Pfam" id="PF00186">
    <property type="entry name" value="DHFR_1"/>
    <property type="match status" value="1"/>
</dbReference>
<evidence type="ECO:0000256" key="7">
    <source>
        <dbReference type="ARBA" id="ARBA00025067"/>
    </source>
</evidence>
<dbReference type="CDD" id="cd00209">
    <property type="entry name" value="DHFR"/>
    <property type="match status" value="1"/>
</dbReference>
<dbReference type="GO" id="GO:0046655">
    <property type="term" value="P:folic acid metabolic process"/>
    <property type="evidence" value="ECO:0007669"/>
    <property type="project" value="TreeGrafter"/>
</dbReference>
<dbReference type="InterPro" id="IPR001796">
    <property type="entry name" value="DHFR_dom"/>
</dbReference>
<organism evidence="11 12">
    <name type="scientific">Hydrocarboniphaga effusa AP103</name>
    <dbReference type="NCBI Taxonomy" id="1172194"/>
    <lineage>
        <taxon>Bacteria</taxon>
        <taxon>Pseudomonadati</taxon>
        <taxon>Pseudomonadota</taxon>
        <taxon>Gammaproteobacteria</taxon>
        <taxon>Nevskiales</taxon>
        <taxon>Nevskiaceae</taxon>
        <taxon>Hydrocarboniphaga</taxon>
    </lineage>
</organism>
<dbReference type="Gene3D" id="3.40.430.10">
    <property type="entry name" value="Dihydrofolate Reductase, subunit A"/>
    <property type="match status" value="1"/>
</dbReference>
<feature type="domain" description="DHFR" evidence="10">
    <location>
        <begin position="3"/>
        <end position="161"/>
    </location>
</feature>
<dbReference type="PRINTS" id="PR00070">
    <property type="entry name" value="DHFR"/>
</dbReference>
<evidence type="ECO:0000256" key="5">
    <source>
        <dbReference type="ARBA" id="ARBA00022857"/>
    </source>
</evidence>